<dbReference type="InterPro" id="IPR011990">
    <property type="entry name" value="TPR-like_helical_dom_sf"/>
</dbReference>
<evidence type="ECO:0000313" key="2">
    <source>
        <dbReference type="EMBL" id="MFC7600115.1"/>
    </source>
</evidence>
<feature type="compositionally biased region" description="Low complexity" evidence="1">
    <location>
        <begin position="140"/>
        <end position="152"/>
    </location>
</feature>
<organism evidence="2 3">
    <name type="scientific">Streptosporangium amethystogenes subsp. fukuiense</name>
    <dbReference type="NCBI Taxonomy" id="698418"/>
    <lineage>
        <taxon>Bacteria</taxon>
        <taxon>Bacillati</taxon>
        <taxon>Actinomycetota</taxon>
        <taxon>Actinomycetes</taxon>
        <taxon>Streptosporangiales</taxon>
        <taxon>Streptosporangiaceae</taxon>
        <taxon>Streptosporangium</taxon>
    </lineage>
</organism>
<dbReference type="Proteomes" id="UP001596514">
    <property type="component" value="Unassembled WGS sequence"/>
</dbReference>
<protein>
    <recommendedName>
        <fullName evidence="4">Sel1 repeat family protein</fullName>
    </recommendedName>
</protein>
<dbReference type="Gene3D" id="1.25.40.10">
    <property type="entry name" value="Tetratricopeptide repeat domain"/>
    <property type="match status" value="1"/>
</dbReference>
<dbReference type="EMBL" id="JBHTEE010000001">
    <property type="protein sequence ID" value="MFC7600115.1"/>
    <property type="molecule type" value="Genomic_DNA"/>
</dbReference>
<evidence type="ECO:0000256" key="1">
    <source>
        <dbReference type="SAM" id="MobiDB-lite"/>
    </source>
</evidence>
<sequence>MVEQHRDAALRAFVDQLNELRDRAGSPALSHLCAISKLISEDSQDRILAPSTTHDILSGKRKRVPPWAWVSCFVAACTMAADRTGLDVRSMGDIEVWCQRWRVARDARPDPPAPTLRPITAQAASPEAVPHPAQRPAPAPGASARADVPGAGRRARPPSPPATPAVFTPLPEERQRLLQIYGRTGLRLLEHSQDDNSEDCMRLAVIALLRGWPPEALHWLRRASDAGQTNAAGLFNHPHRLQVAAELACGYGRHYQCFPSKLSVAMFFYQLAARHGHAEAAYRLAVIHQAKKEERPADSLLGPAIADGPLPVTVELVTDDAFTQLPRDPDTVLRLFLIDEVDGPTAEPPAPAGDPPLELT</sequence>
<name>A0ABW2SUY4_9ACTN</name>
<reference evidence="3" key="1">
    <citation type="journal article" date="2019" name="Int. J. Syst. Evol. Microbiol.">
        <title>The Global Catalogue of Microorganisms (GCM) 10K type strain sequencing project: providing services to taxonomists for standard genome sequencing and annotation.</title>
        <authorList>
            <consortium name="The Broad Institute Genomics Platform"/>
            <consortium name="The Broad Institute Genome Sequencing Center for Infectious Disease"/>
            <person name="Wu L."/>
            <person name="Ma J."/>
        </authorList>
    </citation>
    <scope>NUCLEOTIDE SEQUENCE [LARGE SCALE GENOMIC DNA]</scope>
    <source>
        <strain evidence="3">JCM 10083</strain>
    </source>
</reference>
<evidence type="ECO:0000313" key="3">
    <source>
        <dbReference type="Proteomes" id="UP001596514"/>
    </source>
</evidence>
<keyword evidence="3" id="KW-1185">Reference proteome</keyword>
<gene>
    <name evidence="2" type="ORF">ACFQVD_08340</name>
</gene>
<comment type="caution">
    <text evidence="2">The sequence shown here is derived from an EMBL/GenBank/DDBJ whole genome shotgun (WGS) entry which is preliminary data.</text>
</comment>
<proteinExistence type="predicted"/>
<feature type="region of interest" description="Disordered" evidence="1">
    <location>
        <begin position="123"/>
        <end position="167"/>
    </location>
</feature>
<accession>A0ABW2SUY4</accession>
<dbReference type="SUPFAM" id="SSF81901">
    <property type="entry name" value="HCP-like"/>
    <property type="match status" value="1"/>
</dbReference>
<dbReference type="RefSeq" id="WP_386270769.1">
    <property type="nucleotide sequence ID" value="NZ_JBHSIJ010000002.1"/>
</dbReference>
<evidence type="ECO:0008006" key="4">
    <source>
        <dbReference type="Google" id="ProtNLM"/>
    </source>
</evidence>